<sequence length="241" mass="27724">MLDIIKELNRYSDDWDYYGAGRIDGEEIGEFVAIIYRKSEWDLVYSDTMWLNHKNPRMSIEGWDATYLRIVSYVTLKHKATNNYINVFNTHFDHIGINSQLGSANLILERIAQINQWPSFIVGDLNSEPKHDAYQLLRQHMADSARLTTPFNRYGHLRSTVTGFEGEVLVEGGQNIDYIFAPKYTSKIDMDPKCSTLNPNSPENKIDLRLTGYGMLHSKFDGIYVSDHRPIVADFSMKGKC</sequence>
<dbReference type="Gene3D" id="3.60.10.10">
    <property type="entry name" value="Endonuclease/exonuclease/phosphatase"/>
    <property type="match status" value="1"/>
</dbReference>
<name>G3AEA1_SPAPN</name>
<dbReference type="eggNOG" id="ENOG502RPN3">
    <property type="taxonomic scope" value="Eukaryota"/>
</dbReference>
<gene>
    <name evidence="1" type="ORF">SPAPADRAFT_147093</name>
</gene>
<dbReference type="GeneID" id="18870741"/>
<reference evidence="1 2" key="1">
    <citation type="journal article" date="2011" name="Proc. Natl. Acad. Sci. U.S.A.">
        <title>Comparative genomics of xylose-fermenting fungi for enhanced biofuel production.</title>
        <authorList>
            <person name="Wohlbach D.J."/>
            <person name="Kuo A."/>
            <person name="Sato T.K."/>
            <person name="Potts K.M."/>
            <person name="Salamov A.A."/>
            <person name="LaButti K.M."/>
            <person name="Sun H."/>
            <person name="Clum A."/>
            <person name="Pangilinan J.L."/>
            <person name="Lindquist E.A."/>
            <person name="Lucas S."/>
            <person name="Lapidus A."/>
            <person name="Jin M."/>
            <person name="Gunawan C."/>
            <person name="Balan V."/>
            <person name="Dale B.E."/>
            <person name="Jeffries T.W."/>
            <person name="Zinkel R."/>
            <person name="Barry K.W."/>
            <person name="Grigoriev I.V."/>
            <person name="Gasch A.P."/>
        </authorList>
    </citation>
    <scope>NUCLEOTIDE SEQUENCE [LARGE SCALE GENOMIC DNA]</scope>
    <source>
        <strain evidence="2">NRRL Y-27907 / 11-Y1</strain>
    </source>
</reference>
<dbReference type="PANTHER" id="PTHR12121">
    <property type="entry name" value="CARBON CATABOLITE REPRESSOR PROTEIN 4"/>
    <property type="match status" value="1"/>
</dbReference>
<dbReference type="EMBL" id="GL996499">
    <property type="protein sequence ID" value="EGW35635.1"/>
    <property type="molecule type" value="Genomic_DNA"/>
</dbReference>
<keyword evidence="2" id="KW-1185">Reference proteome</keyword>
<dbReference type="InterPro" id="IPR036691">
    <property type="entry name" value="Endo/exonu/phosph_ase_sf"/>
</dbReference>
<proteinExistence type="predicted"/>
<dbReference type="OrthoDB" id="276515at2759"/>
<evidence type="ECO:0000313" key="2">
    <source>
        <dbReference type="Proteomes" id="UP000000709"/>
    </source>
</evidence>
<protein>
    <submittedName>
        <fullName evidence="1">Uncharacterized protein</fullName>
    </submittedName>
</protein>
<dbReference type="SUPFAM" id="SSF56219">
    <property type="entry name" value="DNase I-like"/>
    <property type="match status" value="1"/>
</dbReference>
<dbReference type="KEGG" id="spaa:SPAPADRAFT_147093"/>
<accession>G3AEA1</accession>
<dbReference type="InterPro" id="IPR050410">
    <property type="entry name" value="CCR4/nocturin_mRNA_transcr"/>
</dbReference>
<evidence type="ECO:0000313" key="1">
    <source>
        <dbReference type="EMBL" id="EGW35635.1"/>
    </source>
</evidence>
<dbReference type="InParanoid" id="G3AEA1"/>
<dbReference type="PANTHER" id="PTHR12121:SF36">
    <property type="entry name" value="ENDONUCLEASE_EXONUCLEASE_PHOSPHATASE DOMAIN-CONTAINING PROTEIN"/>
    <property type="match status" value="1"/>
</dbReference>
<dbReference type="OMA" id="PFNRYGH"/>
<dbReference type="AlphaFoldDB" id="G3AEA1"/>
<dbReference type="HOGENOM" id="CLU_030508_0_0_1"/>
<organism evidence="2">
    <name type="scientific">Spathaspora passalidarum (strain NRRL Y-27907 / 11-Y1)</name>
    <dbReference type="NCBI Taxonomy" id="619300"/>
    <lineage>
        <taxon>Eukaryota</taxon>
        <taxon>Fungi</taxon>
        <taxon>Dikarya</taxon>
        <taxon>Ascomycota</taxon>
        <taxon>Saccharomycotina</taxon>
        <taxon>Pichiomycetes</taxon>
        <taxon>Debaryomycetaceae</taxon>
        <taxon>Spathaspora</taxon>
    </lineage>
</organism>
<dbReference type="Proteomes" id="UP000000709">
    <property type="component" value="Unassembled WGS sequence"/>
</dbReference>
<dbReference type="GO" id="GO:0000175">
    <property type="term" value="F:3'-5'-RNA exonuclease activity"/>
    <property type="evidence" value="ECO:0007669"/>
    <property type="project" value="TreeGrafter"/>
</dbReference>
<dbReference type="RefSeq" id="XP_007373047.1">
    <property type="nucleotide sequence ID" value="XM_007372985.1"/>
</dbReference>